<comment type="caution">
    <text evidence="2">The sequence shown here is derived from an EMBL/GenBank/DDBJ whole genome shotgun (WGS) entry which is preliminary data.</text>
</comment>
<feature type="region of interest" description="Disordered" evidence="1">
    <location>
        <begin position="1"/>
        <end position="29"/>
    </location>
</feature>
<dbReference type="Proteomes" id="UP001460270">
    <property type="component" value="Unassembled WGS sequence"/>
</dbReference>
<dbReference type="EMBL" id="JBBPFD010000015">
    <property type="protein sequence ID" value="KAK7895404.1"/>
    <property type="molecule type" value="Genomic_DNA"/>
</dbReference>
<sequence length="166" mass="19396">MSGPRKLETRSSKKDEKREQVDDAALDMGEAEENMASVLAVLKTFRKEHADASKETKATLSRVEVTLKEVVERTTILEQQMADTHQRVSDTEDQLQRHERAIRYMLQREAKLSTKCEDLESRARRNNLRVYGIREGNSFYSFLWRDCCYYTECYHAEETCHAPPFP</sequence>
<organism evidence="2 3">
    <name type="scientific">Mugilogobius chulae</name>
    <name type="common">yellowstripe goby</name>
    <dbReference type="NCBI Taxonomy" id="88201"/>
    <lineage>
        <taxon>Eukaryota</taxon>
        <taxon>Metazoa</taxon>
        <taxon>Chordata</taxon>
        <taxon>Craniata</taxon>
        <taxon>Vertebrata</taxon>
        <taxon>Euteleostomi</taxon>
        <taxon>Actinopterygii</taxon>
        <taxon>Neopterygii</taxon>
        <taxon>Teleostei</taxon>
        <taxon>Neoteleostei</taxon>
        <taxon>Acanthomorphata</taxon>
        <taxon>Gobiaria</taxon>
        <taxon>Gobiiformes</taxon>
        <taxon>Gobioidei</taxon>
        <taxon>Gobiidae</taxon>
        <taxon>Gobionellinae</taxon>
        <taxon>Mugilogobius</taxon>
    </lineage>
</organism>
<proteinExistence type="predicted"/>
<keyword evidence="3" id="KW-1185">Reference proteome</keyword>
<evidence type="ECO:0000256" key="1">
    <source>
        <dbReference type="SAM" id="MobiDB-lite"/>
    </source>
</evidence>
<dbReference type="SUPFAM" id="SSF57997">
    <property type="entry name" value="Tropomyosin"/>
    <property type="match status" value="1"/>
</dbReference>
<reference evidence="3" key="1">
    <citation type="submission" date="2024-04" db="EMBL/GenBank/DDBJ databases">
        <title>Salinicola lusitanus LLJ914,a marine bacterium isolated from the Okinawa Trough.</title>
        <authorList>
            <person name="Li J."/>
        </authorList>
    </citation>
    <scope>NUCLEOTIDE SEQUENCE [LARGE SCALE GENOMIC DNA]</scope>
</reference>
<name>A0AAW0NJU2_9GOBI</name>
<protein>
    <submittedName>
        <fullName evidence="2">Uncharacterized protein</fullName>
    </submittedName>
</protein>
<evidence type="ECO:0000313" key="2">
    <source>
        <dbReference type="EMBL" id="KAK7895404.1"/>
    </source>
</evidence>
<accession>A0AAW0NJU2</accession>
<evidence type="ECO:0000313" key="3">
    <source>
        <dbReference type="Proteomes" id="UP001460270"/>
    </source>
</evidence>
<feature type="compositionally biased region" description="Basic and acidic residues" evidence="1">
    <location>
        <begin position="1"/>
        <end position="21"/>
    </location>
</feature>
<gene>
    <name evidence="2" type="ORF">WMY93_020729</name>
</gene>
<dbReference type="AlphaFoldDB" id="A0AAW0NJU2"/>